<dbReference type="AlphaFoldDB" id="A0AAV1J243"/>
<sequence>MRFSPTIMMFVCLFITCYALEDNSTQADTKVLSRKKRFLIFPEGTSFQLVFCVTYPALVTIGDIFLWGNTAALAFELPQDPYSPFNHKADPLHRRMDTKHIYYTDEDGKIIYKHEYKRKPLVNPAFAKRSINQVDRQRMHLSRQRPTFEDSNTIDYHRSSRMELYEKIELMLQGLGSNGRECLLKTLCMYRATHHYPQGGFMQEILRSVFTLPKSPTEGDYYQEYEDDLFSSGNCEEMYPDCTTRPV</sequence>
<keyword evidence="3" id="KW-1185">Reference proteome</keyword>
<comment type="caution">
    <text evidence="2">The sequence shown here is derived from an EMBL/GenBank/DDBJ whole genome shotgun (WGS) entry which is preliminary data.</text>
</comment>
<dbReference type="EMBL" id="CAVLEF010000003">
    <property type="protein sequence ID" value="CAK1542049.1"/>
    <property type="molecule type" value="Genomic_DNA"/>
</dbReference>
<dbReference type="PANTHER" id="PTHR21398">
    <property type="entry name" value="AGAP007094-PA"/>
    <property type="match status" value="1"/>
</dbReference>
<evidence type="ECO:0000256" key="1">
    <source>
        <dbReference type="SAM" id="SignalP"/>
    </source>
</evidence>
<name>A0AAV1J243_9NEOP</name>
<reference evidence="2 3" key="1">
    <citation type="submission" date="2023-11" db="EMBL/GenBank/DDBJ databases">
        <authorList>
            <person name="Okamura Y."/>
        </authorList>
    </citation>
    <scope>NUCLEOTIDE SEQUENCE [LARGE SCALE GENOMIC DNA]</scope>
</reference>
<dbReference type="InterPro" id="IPR006631">
    <property type="entry name" value="DM4_12"/>
</dbReference>
<dbReference type="SMART" id="SM00718">
    <property type="entry name" value="DM4_12"/>
    <property type="match status" value="1"/>
</dbReference>
<evidence type="ECO:0000313" key="3">
    <source>
        <dbReference type="Proteomes" id="UP001497472"/>
    </source>
</evidence>
<dbReference type="Proteomes" id="UP001497472">
    <property type="component" value="Unassembled WGS sequence"/>
</dbReference>
<accession>A0AAV1J243</accession>
<evidence type="ECO:0000313" key="2">
    <source>
        <dbReference type="EMBL" id="CAK1542049.1"/>
    </source>
</evidence>
<keyword evidence="1" id="KW-0732">Signal</keyword>
<protein>
    <submittedName>
        <fullName evidence="2">Uncharacterized protein</fullName>
    </submittedName>
</protein>
<feature type="chain" id="PRO_5043841565" evidence="1">
    <location>
        <begin position="20"/>
        <end position="247"/>
    </location>
</feature>
<organism evidence="2 3">
    <name type="scientific">Leptosia nina</name>
    <dbReference type="NCBI Taxonomy" id="320188"/>
    <lineage>
        <taxon>Eukaryota</taxon>
        <taxon>Metazoa</taxon>
        <taxon>Ecdysozoa</taxon>
        <taxon>Arthropoda</taxon>
        <taxon>Hexapoda</taxon>
        <taxon>Insecta</taxon>
        <taxon>Pterygota</taxon>
        <taxon>Neoptera</taxon>
        <taxon>Endopterygota</taxon>
        <taxon>Lepidoptera</taxon>
        <taxon>Glossata</taxon>
        <taxon>Ditrysia</taxon>
        <taxon>Papilionoidea</taxon>
        <taxon>Pieridae</taxon>
        <taxon>Pierinae</taxon>
        <taxon>Leptosia</taxon>
    </lineage>
</organism>
<feature type="signal peptide" evidence="1">
    <location>
        <begin position="1"/>
        <end position="19"/>
    </location>
</feature>
<proteinExistence type="predicted"/>
<gene>
    <name evidence="2" type="ORF">LNINA_LOCUS1983</name>
</gene>
<dbReference type="Pfam" id="PF07841">
    <property type="entry name" value="DM4_12"/>
    <property type="match status" value="1"/>
</dbReference>
<dbReference type="PANTHER" id="PTHR21398:SF1">
    <property type="entry name" value="FI03705P"/>
    <property type="match status" value="1"/>
</dbReference>